<keyword evidence="3 8" id="KW-0436">Ligase</keyword>
<dbReference type="InterPro" id="IPR045864">
    <property type="entry name" value="aa-tRNA-synth_II/BPL/LPL"/>
</dbReference>
<accession>A0A7J5BSN2</accession>
<keyword evidence="6 8" id="KW-0648">Protein biosynthesis</keyword>
<dbReference type="GO" id="GO:0070062">
    <property type="term" value="C:extracellular exosome"/>
    <property type="evidence" value="ECO:0007669"/>
    <property type="project" value="UniProtKB-ARBA"/>
</dbReference>
<evidence type="ECO:0000256" key="1">
    <source>
        <dbReference type="ARBA" id="ARBA00008226"/>
    </source>
</evidence>
<sequence length="458" mass="52089">MAQSTLDQVIALAKRRGFVFQAGEIYGGSRSAWDYGPLGTELKENIKREWWQTFVRGREDMVGLDSSIILPKAVWEASGHVATFTDPLVECLHCHKRHREDHLVEAFEAKKGRAPESMAEVVCPDCGTRGEWTEPQLFSGLMKTYLGPVDSEAGLHFMRPETAQGIFVNFKNVLQTSRKKPPFGIGQIGKAFRNEITPGNFIFRTREFEQMEIEFFTPPADAATWFDRWVEDCWNWFVDLGIDPANMRRFDVPEDERAHYSAGTIDFEYRFGFSGSEWGELMGVANRTDFDLASHARASGVDLSYLDPSTNERYTPYVIEPSFGLTRSMMAFLVDAYREDEAPNTKGGVDTRTVLALDPRLAPVKAAVLPLSRNERLSPVAHDLASELRRRWNIELDETQAIGKRYRRQDEIGTPFCVTVDFDTLDDQAVTVRERDTMAQERVALDRVADYLAERLGR</sequence>
<evidence type="ECO:0000256" key="4">
    <source>
        <dbReference type="ARBA" id="ARBA00022741"/>
    </source>
</evidence>
<gene>
    <name evidence="8" type="primary">glyQS</name>
    <name evidence="10" type="ORF">F8O01_08395</name>
</gene>
<dbReference type="CDD" id="cd00774">
    <property type="entry name" value="GlyRS-like_core"/>
    <property type="match status" value="1"/>
</dbReference>
<dbReference type="PANTHER" id="PTHR10745:SF8">
    <property type="entry name" value="DNA POLYMERASE SUBUNIT GAMMA-2, MITOCHONDRIAL"/>
    <property type="match status" value="1"/>
</dbReference>
<dbReference type="InterPro" id="IPR006195">
    <property type="entry name" value="aa-tRNA-synth_II"/>
</dbReference>
<evidence type="ECO:0000256" key="6">
    <source>
        <dbReference type="ARBA" id="ARBA00022917"/>
    </source>
</evidence>
<dbReference type="NCBIfam" id="TIGR00389">
    <property type="entry name" value="glyS_dimeric"/>
    <property type="match status" value="1"/>
</dbReference>
<feature type="binding site" evidence="8">
    <location>
        <begin position="324"/>
        <end position="327"/>
    </location>
    <ligand>
        <name>ATP</name>
        <dbReference type="ChEBI" id="CHEBI:30616"/>
    </ligand>
</feature>
<dbReference type="FunFam" id="3.40.50.800:FF:000002">
    <property type="entry name" value="Glycine--tRNA ligase"/>
    <property type="match status" value="1"/>
</dbReference>
<evidence type="ECO:0000313" key="10">
    <source>
        <dbReference type="EMBL" id="KAB1657256.1"/>
    </source>
</evidence>
<keyword evidence="2 8" id="KW-0963">Cytoplasm</keyword>
<dbReference type="SUPFAM" id="SSF52954">
    <property type="entry name" value="Class II aaRS ABD-related"/>
    <property type="match status" value="1"/>
</dbReference>
<dbReference type="CDD" id="cd00858">
    <property type="entry name" value="GlyRS_anticodon"/>
    <property type="match status" value="1"/>
</dbReference>
<comment type="subunit">
    <text evidence="8">Homodimer.</text>
</comment>
<dbReference type="PRINTS" id="PR01043">
    <property type="entry name" value="TRNASYNTHGLY"/>
</dbReference>
<dbReference type="GO" id="GO:0046983">
    <property type="term" value="F:protein dimerization activity"/>
    <property type="evidence" value="ECO:0007669"/>
    <property type="project" value="UniProtKB-ARBA"/>
</dbReference>
<name>A0A7J5BSN2_9MICO</name>
<comment type="similarity">
    <text evidence="1 8">Belongs to the class-II aminoacyl-tRNA synthetase family.</text>
</comment>
<dbReference type="NCBIfam" id="NF003211">
    <property type="entry name" value="PRK04173.1"/>
    <property type="match status" value="1"/>
</dbReference>
<dbReference type="Pfam" id="PF00587">
    <property type="entry name" value="tRNA-synt_2b"/>
    <property type="match status" value="1"/>
</dbReference>
<feature type="binding site" evidence="8">
    <location>
        <begin position="208"/>
        <end position="212"/>
    </location>
    <ligand>
        <name>substrate</name>
    </ligand>
</feature>
<keyword evidence="11" id="KW-1185">Reference proteome</keyword>
<dbReference type="InterPro" id="IPR027031">
    <property type="entry name" value="Gly-tRNA_synthase/POLG2"/>
</dbReference>
<feature type="binding site" evidence="8">
    <location>
        <begin position="203"/>
        <end position="208"/>
    </location>
    <ligand>
        <name>ATP</name>
        <dbReference type="ChEBI" id="CHEBI:30616"/>
    </ligand>
</feature>
<dbReference type="InterPro" id="IPR033731">
    <property type="entry name" value="GlyRS-like_core"/>
</dbReference>
<dbReference type="OrthoDB" id="9760853at2"/>
<dbReference type="SUPFAM" id="SSF55681">
    <property type="entry name" value="Class II aaRS and biotin synthetases"/>
    <property type="match status" value="1"/>
</dbReference>
<dbReference type="GO" id="GO:0015966">
    <property type="term" value="P:diadenosine tetraphosphate biosynthetic process"/>
    <property type="evidence" value="ECO:0007669"/>
    <property type="project" value="UniProtKB-ARBA"/>
</dbReference>
<dbReference type="EMBL" id="WBJZ01000009">
    <property type="protein sequence ID" value="KAB1657256.1"/>
    <property type="molecule type" value="Genomic_DNA"/>
</dbReference>
<dbReference type="PROSITE" id="PS50862">
    <property type="entry name" value="AA_TRNA_LIGASE_II"/>
    <property type="match status" value="1"/>
</dbReference>
<evidence type="ECO:0000256" key="3">
    <source>
        <dbReference type="ARBA" id="ARBA00022598"/>
    </source>
</evidence>
<comment type="subcellular location">
    <subcellularLocation>
        <location evidence="8">Cytoplasm</location>
    </subcellularLocation>
</comment>
<organism evidence="10 11">
    <name type="scientific">Pseudoclavibacter chungangensis</name>
    <dbReference type="NCBI Taxonomy" id="587635"/>
    <lineage>
        <taxon>Bacteria</taxon>
        <taxon>Bacillati</taxon>
        <taxon>Actinomycetota</taxon>
        <taxon>Actinomycetes</taxon>
        <taxon>Micrococcales</taxon>
        <taxon>Microbacteriaceae</taxon>
        <taxon>Pseudoclavibacter</taxon>
    </lineage>
</organism>
<dbReference type="InterPro" id="IPR036621">
    <property type="entry name" value="Anticodon-bd_dom_sf"/>
</dbReference>
<dbReference type="Gene3D" id="3.40.50.800">
    <property type="entry name" value="Anticodon-binding domain"/>
    <property type="match status" value="1"/>
</dbReference>
<evidence type="ECO:0000256" key="8">
    <source>
        <dbReference type="HAMAP-Rule" id="MF_00253"/>
    </source>
</evidence>
<evidence type="ECO:0000313" key="11">
    <source>
        <dbReference type="Proteomes" id="UP000467240"/>
    </source>
</evidence>
<dbReference type="HAMAP" id="MF_00253_B">
    <property type="entry name" value="Gly_tRNA_synth_B"/>
    <property type="match status" value="1"/>
</dbReference>
<dbReference type="InterPro" id="IPR022961">
    <property type="entry name" value="Gly_tRNA_ligase_bac"/>
</dbReference>
<dbReference type="GO" id="GO:0004820">
    <property type="term" value="F:glycine-tRNA ligase activity"/>
    <property type="evidence" value="ECO:0007669"/>
    <property type="project" value="UniProtKB-UniRule"/>
</dbReference>
<dbReference type="Gene3D" id="3.30.930.10">
    <property type="entry name" value="Bira Bifunctional Protein, Domain 2"/>
    <property type="match status" value="1"/>
</dbReference>
<dbReference type="InterPro" id="IPR004154">
    <property type="entry name" value="Anticodon-bd"/>
</dbReference>
<comment type="catalytic activity">
    <reaction evidence="8">
        <text>tRNA(Gly) + glycine + ATP = glycyl-tRNA(Gly) + AMP + diphosphate</text>
        <dbReference type="Rhea" id="RHEA:16013"/>
        <dbReference type="Rhea" id="RHEA-COMP:9664"/>
        <dbReference type="Rhea" id="RHEA-COMP:9683"/>
        <dbReference type="ChEBI" id="CHEBI:30616"/>
        <dbReference type="ChEBI" id="CHEBI:33019"/>
        <dbReference type="ChEBI" id="CHEBI:57305"/>
        <dbReference type="ChEBI" id="CHEBI:78442"/>
        <dbReference type="ChEBI" id="CHEBI:78522"/>
        <dbReference type="ChEBI" id="CHEBI:456215"/>
        <dbReference type="EC" id="6.1.1.14"/>
    </reaction>
</comment>
<keyword evidence="5 8" id="KW-0067">ATP-binding</keyword>
<evidence type="ECO:0000256" key="5">
    <source>
        <dbReference type="ARBA" id="ARBA00022840"/>
    </source>
</evidence>
<dbReference type="RefSeq" id="WP_158040422.1">
    <property type="nucleotide sequence ID" value="NZ_JACCFV010000001.1"/>
</dbReference>
<dbReference type="Proteomes" id="UP000467240">
    <property type="component" value="Unassembled WGS sequence"/>
</dbReference>
<comment type="function">
    <text evidence="8">Catalyzes the attachment of glycine to tRNA(Gly).</text>
</comment>
<feature type="binding site" evidence="8">
    <location>
        <begin position="320"/>
        <end position="324"/>
    </location>
    <ligand>
        <name>substrate</name>
    </ligand>
</feature>
<dbReference type="PANTHER" id="PTHR10745">
    <property type="entry name" value="GLYCYL-TRNA SYNTHETASE/DNA POLYMERASE SUBUNIT GAMMA-2"/>
    <property type="match status" value="1"/>
</dbReference>
<comment type="caution">
    <text evidence="10">The sequence shown here is derived from an EMBL/GenBank/DDBJ whole genome shotgun (WGS) entry which is preliminary data.</text>
</comment>
<keyword evidence="4 8" id="KW-0547">Nucleotide-binding</keyword>
<dbReference type="AlphaFoldDB" id="A0A7J5BSN2"/>
<evidence type="ECO:0000259" key="9">
    <source>
        <dbReference type="PROSITE" id="PS50862"/>
    </source>
</evidence>
<dbReference type="EC" id="6.1.1.14" evidence="8"/>
<protein>
    <recommendedName>
        <fullName evidence="8">Glycine--tRNA ligase</fullName>
        <ecNumber evidence="8">6.1.1.14</ecNumber>
    </recommendedName>
    <alternativeName>
        <fullName evidence="8">Glycyl-tRNA synthetase</fullName>
        <shortName evidence="8">GlyRS</shortName>
    </alternativeName>
</protein>
<dbReference type="InterPro" id="IPR002314">
    <property type="entry name" value="aa-tRNA-synt_IIb"/>
</dbReference>
<feature type="binding site" evidence="8">
    <location>
        <position position="99"/>
    </location>
    <ligand>
        <name>substrate</name>
    </ligand>
</feature>
<dbReference type="GO" id="GO:0005829">
    <property type="term" value="C:cytosol"/>
    <property type="evidence" value="ECO:0007669"/>
    <property type="project" value="UniProtKB-ARBA"/>
</dbReference>
<evidence type="ECO:0000256" key="7">
    <source>
        <dbReference type="ARBA" id="ARBA00023146"/>
    </source>
</evidence>
<dbReference type="GO" id="GO:0005524">
    <property type="term" value="F:ATP binding"/>
    <property type="evidence" value="ECO:0007669"/>
    <property type="project" value="UniProtKB-UniRule"/>
</dbReference>
<feature type="binding site" evidence="8">
    <location>
        <begin position="193"/>
        <end position="195"/>
    </location>
    <ligand>
        <name>ATP</name>
        <dbReference type="ChEBI" id="CHEBI:30616"/>
    </ligand>
</feature>
<dbReference type="GO" id="GO:1990742">
    <property type="term" value="C:microvesicle"/>
    <property type="evidence" value="ECO:0007669"/>
    <property type="project" value="UniProtKB-ARBA"/>
</dbReference>
<proteinExistence type="inferred from homology"/>
<feature type="binding site" evidence="8">
    <location>
        <position position="161"/>
    </location>
    <ligand>
        <name>substrate</name>
    </ligand>
</feature>
<feature type="binding site" evidence="8">
    <location>
        <begin position="280"/>
        <end position="281"/>
    </location>
    <ligand>
        <name>ATP</name>
        <dbReference type="ChEBI" id="CHEBI:30616"/>
    </ligand>
</feature>
<keyword evidence="7 8" id="KW-0030">Aminoacyl-tRNA synthetase</keyword>
<dbReference type="GO" id="GO:0006426">
    <property type="term" value="P:glycyl-tRNA aminoacylation"/>
    <property type="evidence" value="ECO:0007669"/>
    <property type="project" value="UniProtKB-UniRule"/>
</dbReference>
<feature type="domain" description="Aminoacyl-transfer RNA synthetases class-II family profile" evidence="9">
    <location>
        <begin position="7"/>
        <end position="343"/>
    </location>
</feature>
<reference evidence="10 11" key="1">
    <citation type="submission" date="2019-09" db="EMBL/GenBank/DDBJ databases">
        <title>Phylogeny of genus Pseudoclavibacter and closely related genus.</title>
        <authorList>
            <person name="Li Y."/>
        </authorList>
    </citation>
    <scope>NUCLEOTIDE SEQUENCE [LARGE SCALE GENOMIC DNA]</scope>
    <source>
        <strain evidence="10 11">DSM 23821</strain>
    </source>
</reference>
<dbReference type="InterPro" id="IPR002315">
    <property type="entry name" value="tRNA-synt_gly"/>
</dbReference>
<dbReference type="Pfam" id="PF03129">
    <property type="entry name" value="HGTP_anticodon"/>
    <property type="match status" value="1"/>
</dbReference>
<dbReference type="GO" id="GO:0004081">
    <property type="term" value="F:bis(5'-nucleosyl)-tetraphosphatase (asymmetrical) activity"/>
    <property type="evidence" value="ECO:0007669"/>
    <property type="project" value="UniProtKB-ARBA"/>
</dbReference>
<evidence type="ECO:0000256" key="2">
    <source>
        <dbReference type="ARBA" id="ARBA00022490"/>
    </source>
</evidence>